<evidence type="ECO:0000256" key="1">
    <source>
        <dbReference type="SAM" id="SignalP"/>
    </source>
</evidence>
<dbReference type="EMBL" id="AE017180">
    <property type="protein sequence ID" value="AAR35519.1"/>
    <property type="molecule type" value="Genomic_DNA"/>
</dbReference>
<dbReference type="InParanoid" id="Q74B98"/>
<organism evidence="2 3">
    <name type="scientific">Geobacter sulfurreducens (strain ATCC 51573 / DSM 12127 / PCA)</name>
    <dbReference type="NCBI Taxonomy" id="243231"/>
    <lineage>
        <taxon>Bacteria</taxon>
        <taxon>Pseudomonadati</taxon>
        <taxon>Thermodesulfobacteriota</taxon>
        <taxon>Desulfuromonadia</taxon>
        <taxon>Geobacterales</taxon>
        <taxon>Geobacteraceae</taxon>
        <taxon>Geobacter</taxon>
    </lineage>
</organism>
<name>Q74B98_GEOSL</name>
<dbReference type="eggNOG" id="ENOG5031UF5">
    <property type="taxonomic scope" value="Bacteria"/>
</dbReference>
<feature type="signal peptide" evidence="1">
    <location>
        <begin position="1"/>
        <end position="23"/>
    </location>
</feature>
<reference evidence="2 3" key="1">
    <citation type="journal article" date="2003" name="Science">
        <title>Genome of Geobacter sulfurreducens: metal reduction in subsurface environments.</title>
        <authorList>
            <person name="Methe B.A."/>
            <person name="Nelson K.E."/>
            <person name="Eisen J.A."/>
            <person name="Paulsen I.T."/>
            <person name="Nelson W."/>
            <person name="Heidelberg J.F."/>
            <person name="Wu D."/>
            <person name="Wu M."/>
            <person name="Ward N."/>
            <person name="Beanan M.J."/>
            <person name="Dodson R.J."/>
            <person name="Madupu R."/>
            <person name="Brinkac L.M."/>
            <person name="Daugherty S.C."/>
            <person name="DeBoy R.T."/>
            <person name="Durkin A.S."/>
            <person name="Gwinn M."/>
            <person name="Kolonay J.F."/>
            <person name="Sullivan S.A."/>
            <person name="Haft D.H."/>
            <person name="Selengut J."/>
            <person name="Davidsen T.M."/>
            <person name="Zafar N."/>
            <person name="White O."/>
            <person name="Tran B."/>
            <person name="Romero C."/>
            <person name="Forberger H.A."/>
            <person name="Weidman J."/>
            <person name="Khouri H."/>
            <person name="Feldblyum T.V."/>
            <person name="Utterback T.R."/>
            <person name="Van Aken S.E."/>
            <person name="Lovley D.R."/>
            <person name="Fraser C.M."/>
        </authorList>
    </citation>
    <scope>NUCLEOTIDE SEQUENCE [LARGE SCALE GENOMIC DNA]</scope>
    <source>
        <strain evidence="3">ATCC 51573 / DSM 12127 / PCA</strain>
    </source>
</reference>
<feature type="chain" id="PRO_5004284905" description="Zinc resistance-associated protein" evidence="1">
    <location>
        <begin position="24"/>
        <end position="130"/>
    </location>
</feature>
<dbReference type="HOGENOM" id="CLU_1946746_0_0_7"/>
<keyword evidence="1" id="KW-0732">Signal</keyword>
<accession>Q74B98</accession>
<gene>
    <name evidence="2" type="ordered locus">GSU2143</name>
</gene>
<reference evidence="2 3" key="2">
    <citation type="journal article" date="2012" name="BMC Genomics">
        <title>Comparative genomic analysis of Geobacter sulfurreducens KN400, a strain with enhanced capacity for extracellular electron transfer and electricity production.</title>
        <authorList>
            <person name="Butler J.E."/>
            <person name="Young N.D."/>
            <person name="Aklujkar M."/>
            <person name="Lovley D.R."/>
        </authorList>
    </citation>
    <scope>NUCLEOTIDE SEQUENCE [LARGE SCALE GENOMIC DNA]</scope>
    <source>
        <strain evidence="3">ATCC 51573 / DSM 12127 / PCA</strain>
    </source>
</reference>
<evidence type="ECO:0008006" key="4">
    <source>
        <dbReference type="Google" id="ProtNLM"/>
    </source>
</evidence>
<dbReference type="STRING" id="243231.GSU2143"/>
<protein>
    <recommendedName>
        <fullName evidence="4">Zinc resistance-associated protein</fullName>
    </recommendedName>
</protein>
<dbReference type="KEGG" id="gsu:GSU2143"/>
<evidence type="ECO:0000313" key="2">
    <source>
        <dbReference type="EMBL" id="AAR35519.1"/>
    </source>
</evidence>
<dbReference type="Proteomes" id="UP000000577">
    <property type="component" value="Chromosome"/>
</dbReference>
<dbReference type="OrthoDB" id="9969733at2"/>
<dbReference type="Gene3D" id="1.20.120.1490">
    <property type="match status" value="1"/>
</dbReference>
<dbReference type="AlphaFoldDB" id="Q74B98"/>
<proteinExistence type="predicted"/>
<dbReference type="RefSeq" id="WP_010942787.1">
    <property type="nucleotide sequence ID" value="NC_002939.5"/>
</dbReference>
<keyword evidence="3" id="KW-1185">Reference proteome</keyword>
<dbReference type="PATRIC" id="fig|243231.5.peg.2175"/>
<sequence length="130" mass="14065">MNKGIIAVVAVVGALMASSAVYAGWGWGNGGWCMTGNSQNVSTQKMRSFQKESFKARESLMDKQLELQDEYSKDVPDGRKIAALRKEIASLQDQLQATGDKYGVGNWGTGGGMNYRQSSGYGCGCGYCNW</sequence>
<evidence type="ECO:0000313" key="3">
    <source>
        <dbReference type="Proteomes" id="UP000000577"/>
    </source>
</evidence>
<dbReference type="EnsemblBacteria" id="AAR35519">
    <property type="protein sequence ID" value="AAR35519"/>
    <property type="gene ID" value="GSU2143"/>
</dbReference>